<dbReference type="AlphaFoldDB" id="A0A5J9VMX5"/>
<feature type="non-terminal residue" evidence="1">
    <location>
        <position position="1"/>
    </location>
</feature>
<dbReference type="EMBL" id="RWGY01000009">
    <property type="protein sequence ID" value="TVU36947.1"/>
    <property type="molecule type" value="Genomic_DNA"/>
</dbReference>
<protein>
    <submittedName>
        <fullName evidence="1">Uncharacterized protein</fullName>
    </submittedName>
</protein>
<organism evidence="1 2">
    <name type="scientific">Eragrostis curvula</name>
    <name type="common">weeping love grass</name>
    <dbReference type="NCBI Taxonomy" id="38414"/>
    <lineage>
        <taxon>Eukaryota</taxon>
        <taxon>Viridiplantae</taxon>
        <taxon>Streptophyta</taxon>
        <taxon>Embryophyta</taxon>
        <taxon>Tracheophyta</taxon>
        <taxon>Spermatophyta</taxon>
        <taxon>Magnoliopsida</taxon>
        <taxon>Liliopsida</taxon>
        <taxon>Poales</taxon>
        <taxon>Poaceae</taxon>
        <taxon>PACMAD clade</taxon>
        <taxon>Chloridoideae</taxon>
        <taxon>Eragrostideae</taxon>
        <taxon>Eragrostidinae</taxon>
        <taxon>Eragrostis</taxon>
    </lineage>
</organism>
<evidence type="ECO:0000313" key="2">
    <source>
        <dbReference type="Proteomes" id="UP000324897"/>
    </source>
</evidence>
<name>A0A5J9VMX5_9POAL</name>
<evidence type="ECO:0000313" key="1">
    <source>
        <dbReference type="EMBL" id="TVU36947.1"/>
    </source>
</evidence>
<sequence length="161" mass="17056">MLLPCGLQEASPCPAKPGPLWPTWPFHQRSVDQRARGPLLDAALGSVSAAAAAAAVPCLPFLFTVTAPRSPPSSSLPLASRRSIRTVALGQRFGASQFRFGFRLRFVRRAAQMSLSNPVFLLFFLAGTCLGSSCAAARRKPGFGSALNPPSICTLIWSGSN</sequence>
<keyword evidence="2" id="KW-1185">Reference proteome</keyword>
<gene>
    <name evidence="1" type="ORF">EJB05_18904</name>
</gene>
<comment type="caution">
    <text evidence="1">The sequence shown here is derived from an EMBL/GenBank/DDBJ whole genome shotgun (WGS) entry which is preliminary data.</text>
</comment>
<dbReference type="Gramene" id="TVU36947">
    <property type="protein sequence ID" value="TVU36947"/>
    <property type="gene ID" value="EJB05_18904"/>
</dbReference>
<dbReference type="Proteomes" id="UP000324897">
    <property type="component" value="Unassembled WGS sequence"/>
</dbReference>
<reference evidence="1 2" key="1">
    <citation type="journal article" date="2019" name="Sci. Rep.">
        <title>A high-quality genome of Eragrostis curvula grass provides insights into Poaceae evolution and supports new strategies to enhance forage quality.</title>
        <authorList>
            <person name="Carballo J."/>
            <person name="Santos B.A.C.M."/>
            <person name="Zappacosta D."/>
            <person name="Garbus I."/>
            <person name="Selva J.P."/>
            <person name="Gallo C.A."/>
            <person name="Diaz A."/>
            <person name="Albertini E."/>
            <person name="Caccamo M."/>
            <person name="Echenique V."/>
        </authorList>
    </citation>
    <scope>NUCLEOTIDE SEQUENCE [LARGE SCALE GENOMIC DNA]</scope>
    <source>
        <strain evidence="2">cv. Victoria</strain>
        <tissue evidence="1">Leaf</tissue>
    </source>
</reference>
<accession>A0A5J9VMX5</accession>
<proteinExistence type="predicted"/>